<keyword evidence="2" id="KW-1185">Reference proteome</keyword>
<gene>
    <name evidence="1" type="ORF">Vadar_020114</name>
</gene>
<name>A0ACB7YPD7_9ERIC</name>
<reference evidence="1 2" key="1">
    <citation type="journal article" date="2021" name="Hortic Res">
        <title>High-quality reference genome and annotation aids understanding of berry development for evergreen blueberry (Vaccinium darrowii).</title>
        <authorList>
            <person name="Yu J."/>
            <person name="Hulse-Kemp A.M."/>
            <person name="Babiker E."/>
            <person name="Staton M."/>
        </authorList>
    </citation>
    <scope>NUCLEOTIDE SEQUENCE [LARGE SCALE GENOMIC DNA]</scope>
    <source>
        <strain evidence="2">cv. NJ 8807/NJ 8810</strain>
        <tissue evidence="1">Young leaf</tissue>
    </source>
</reference>
<organism evidence="1 2">
    <name type="scientific">Vaccinium darrowii</name>
    <dbReference type="NCBI Taxonomy" id="229202"/>
    <lineage>
        <taxon>Eukaryota</taxon>
        <taxon>Viridiplantae</taxon>
        <taxon>Streptophyta</taxon>
        <taxon>Embryophyta</taxon>
        <taxon>Tracheophyta</taxon>
        <taxon>Spermatophyta</taxon>
        <taxon>Magnoliopsida</taxon>
        <taxon>eudicotyledons</taxon>
        <taxon>Gunneridae</taxon>
        <taxon>Pentapetalae</taxon>
        <taxon>asterids</taxon>
        <taxon>Ericales</taxon>
        <taxon>Ericaceae</taxon>
        <taxon>Vaccinioideae</taxon>
        <taxon>Vaccinieae</taxon>
        <taxon>Vaccinium</taxon>
    </lineage>
</organism>
<accession>A0ACB7YPD7</accession>
<dbReference type="EMBL" id="CM037161">
    <property type="protein sequence ID" value="KAH7855004.1"/>
    <property type="molecule type" value="Genomic_DNA"/>
</dbReference>
<evidence type="ECO:0000313" key="1">
    <source>
        <dbReference type="EMBL" id="KAH7855004.1"/>
    </source>
</evidence>
<comment type="caution">
    <text evidence="1">The sequence shown here is derived from an EMBL/GenBank/DDBJ whole genome shotgun (WGS) entry which is preliminary data.</text>
</comment>
<proteinExistence type="predicted"/>
<protein>
    <submittedName>
        <fullName evidence="1">Uncharacterized protein</fullName>
    </submittedName>
</protein>
<evidence type="ECO:0000313" key="2">
    <source>
        <dbReference type="Proteomes" id="UP000828048"/>
    </source>
</evidence>
<dbReference type="Proteomes" id="UP000828048">
    <property type="component" value="Chromosome 11"/>
</dbReference>
<sequence length="265" mass="29685">MGPLQYVQHHLCKSGIQQLGHYSMEQQQLMGSAEILSDPQSTSTSREGQSPNLAQVSTLREKSVDDLDGKSPRTPFSQEMEYPTSPSFGRSKKASKRAAKAARSKSNLPIDPPDGKRGMSEDINLSVNGQSRVPPGFRFHSTEELLHYYLMKKVASEKIDVDVIRNVDLHKLEPWDIQEKCKIGSTPQNDWYFFSHKDKKYPTRTRTNRTTAAGLWKATGRDKVKCVIPLAASISPIRPHPDIPTLSYVPLRCKTCFVVLVSDGT</sequence>